<organism evidence="2 3">
    <name type="scientific">Phocaeicola coprocola</name>
    <dbReference type="NCBI Taxonomy" id="310298"/>
    <lineage>
        <taxon>Bacteria</taxon>
        <taxon>Pseudomonadati</taxon>
        <taxon>Bacteroidota</taxon>
        <taxon>Bacteroidia</taxon>
        <taxon>Bacteroidales</taxon>
        <taxon>Bacteroidaceae</taxon>
        <taxon>Phocaeicola</taxon>
    </lineage>
</organism>
<keyword evidence="3" id="KW-1185">Reference proteome</keyword>
<comment type="caution">
    <text evidence="2">The sequence shown here is derived from an EMBL/GenBank/DDBJ whole genome shotgun (WGS) entry which is preliminary data.</text>
</comment>
<proteinExistence type="predicted"/>
<gene>
    <name evidence="2" type="ORF">DWY20_07800</name>
</gene>
<dbReference type="Pfam" id="PF19815">
    <property type="entry name" value="DUF6298"/>
    <property type="match status" value="1"/>
</dbReference>
<evidence type="ECO:0000313" key="2">
    <source>
        <dbReference type="EMBL" id="RGR96471.1"/>
    </source>
</evidence>
<dbReference type="EMBL" id="QRUU01000028">
    <property type="protein sequence ID" value="RGR96471.1"/>
    <property type="molecule type" value="Genomic_DNA"/>
</dbReference>
<dbReference type="GO" id="GO:0016829">
    <property type="term" value="F:lyase activity"/>
    <property type="evidence" value="ECO:0007669"/>
    <property type="project" value="UniProtKB-KW"/>
</dbReference>
<evidence type="ECO:0000313" key="3">
    <source>
        <dbReference type="Proteomes" id="UP000285864"/>
    </source>
</evidence>
<protein>
    <submittedName>
        <fullName evidence="2">Pectate lyase</fullName>
    </submittedName>
</protein>
<dbReference type="AlphaFoldDB" id="A0A412GNV6"/>
<reference evidence="2 3" key="1">
    <citation type="submission" date="2018-08" db="EMBL/GenBank/DDBJ databases">
        <title>A genome reference for cultivated species of the human gut microbiota.</title>
        <authorList>
            <person name="Zou Y."/>
            <person name="Xue W."/>
            <person name="Luo G."/>
        </authorList>
    </citation>
    <scope>NUCLEOTIDE SEQUENCE [LARGE SCALE GENOMIC DNA]</scope>
    <source>
        <strain evidence="2 3">AF24-2</strain>
    </source>
</reference>
<dbReference type="InterPro" id="IPR012334">
    <property type="entry name" value="Pectin_lyas_fold"/>
</dbReference>
<dbReference type="InterPro" id="IPR011050">
    <property type="entry name" value="Pectin_lyase_fold/virulence"/>
</dbReference>
<dbReference type="Gene3D" id="2.160.20.10">
    <property type="entry name" value="Single-stranded right-handed beta-helix, Pectin lyase-like"/>
    <property type="match status" value="2"/>
</dbReference>
<keyword evidence="2" id="KW-0456">Lyase</keyword>
<sequence>MKNATKKFLLLSAGICICCHSSGHFKTHPGMPIHITEEGKIVYYAYPNGDRVPDFSYCGYQRSEHPIPYIEAKVYVHPPQGDATAVIQRAIDYVSSLPLQDNQFRGAIQLLPGIYHIEGQLLIRKSGIVLRGSGCNASGGTVLQAKGFTKNELIRILGYDNAKTSDSLKVSDKYVPVNATFIPLASADKHLKVGDKIRVIRPCTPEWLAELGTDRLGNQQEYNFSKWQPGQYTMAWERNVTQVSKEGIEIDVPITMSLDPEYGGGYVTPLKWTGRIYNIGIENLCCISDFDAANPKDENHRWQAITFNHIQDGWVRRVTAKHFAGSAVMLLEGSSQITVEDCKFLEPVSEIANHRRYAFHTLGQQTLFQRCYSENSYRDFSVGKGVPGPNAFVQCHSECPYSFSGSTGGFSNGILMDKITVSGGNLEYGYRDISDQGAGWTAANSLFWQGRASQTHCVTPPTAHNWAYGMWTQPYGNGYYQLSHTFIKPESIFYAQLTERTGKKQELEENKIFVYHTLETAKPTVEYAAWMSKQSLHPDIRMDKWIDSMIVLYPIDCSIHDIPEISQVKYKPRKEHTDAVKSAPLTIRNGWVTRGDLIMTRGTYPHKSEPGTTGWQGIGSLTLFYPGRTGHGYTEEPDSIARQLEESGSHVLHHRTGLWYERRRNDHERNMQADSEVWAPFNEYPYSRSGTGEAQDRLSKYDLNKFNPWYWYRLKQFVDLADKKNLLLWHDHYNQHNIIEEGAHWCDYPWRSANNINNLGFPEKTLFAGDKRVYMAEQFYDITRPVIRKYHQLFIRQSVNTFHDNNGVIHSIGMEYTGPLHFMKFWLEEIASCPNHQLVALTATKDVQDAVLQDSLYNKMVDIIDIRQWHYRNDGSLYEPQGGCSLAPRQWARLIDPGTTSCESIYRAVYEYRSRYPEKAVTYNAAMPRNIEGNAANWAIFMAGGSLAKVPPIEAMDVYTLASEFQPITSLTESNRQWVMGKAQKGYLVYCLETDIHLDLSHDRKTYKVVWINPVNGEIFRKEQTRLKGGKVISLKAPQKYCVCLLY</sequence>
<feature type="domain" description="DUF6298" evidence="1">
    <location>
        <begin position="478"/>
        <end position="962"/>
    </location>
</feature>
<dbReference type="InterPro" id="IPR046265">
    <property type="entry name" value="DUF6298"/>
</dbReference>
<dbReference type="SUPFAM" id="SSF51126">
    <property type="entry name" value="Pectin lyase-like"/>
    <property type="match status" value="1"/>
</dbReference>
<evidence type="ECO:0000259" key="1">
    <source>
        <dbReference type="Pfam" id="PF19815"/>
    </source>
</evidence>
<name>A0A412GNV6_9BACT</name>
<dbReference type="Proteomes" id="UP000285864">
    <property type="component" value="Unassembled WGS sequence"/>
</dbReference>
<accession>A0A412GNV6</accession>